<evidence type="ECO:0000313" key="4">
    <source>
        <dbReference type="EMBL" id="KAF3340248.1"/>
    </source>
</evidence>
<keyword evidence="3" id="KW-0812">Transmembrane</keyword>
<keyword evidence="3" id="KW-1133">Transmembrane helix</keyword>
<evidence type="ECO:0000256" key="2">
    <source>
        <dbReference type="SAM" id="MobiDB-lite"/>
    </source>
</evidence>
<evidence type="ECO:0000256" key="1">
    <source>
        <dbReference type="SAM" id="Coils"/>
    </source>
</evidence>
<feature type="compositionally biased region" description="Acidic residues" evidence="2">
    <location>
        <begin position="181"/>
        <end position="190"/>
    </location>
</feature>
<keyword evidence="3" id="KW-0472">Membrane</keyword>
<protein>
    <recommendedName>
        <fullName evidence="6">SLH domain-containing protein</fullName>
    </recommendedName>
</protein>
<accession>A0A833RHZ6</accession>
<comment type="caution">
    <text evidence="4">The sequence shown here is derived from an EMBL/GenBank/DDBJ whole genome shotgun (WGS) entry which is preliminary data.</text>
</comment>
<sequence>MASLSIPSSPTSLQLRSGLRYKGSAKFFLKMRFQPSDLRVRVVVHSRPSDGEGVKVRLWSNSSGPLDAFSGWSDSNGGGDDKKGKLAGVIGAALAGGLFFATIAFAALSFTGKNANGTKVHMQPLTSEQTALIYSDDDSKIDTINKEFKEDISIRENSGSDLENKTEKIENISSESKLDSSEENTLDQETELNAADSSVIEEDKPVILDATDMTPETILSDSEKNAINQPEEDVNPQETLNAPAMADPLPVEIVASEVVILESGNVVETQEVTKEAVSLDQQETVNSFNEVDYLQETESINKEKAGGSVDEVEKNEVNFETTEGSFSRAGIPAPSLVSAPLLVSPGNVLVPAVVDQSQSQAFAALQALKVIEGTAKPGELCTRREYARWLVAASSLSRNTVSKVYPAMYIENVTELAFDDVTPDDPDFSCIQGLAEAGLLSSKLSILELGITDSEDKDKILFSPESPLSRQDLVSWKMALEKRYLPEIDRNAFYKASGYIDIDKINPDAWPALVSDLASGEQSITALAFGYTRLFQPGKPVTKGQAAIALSTGESYEVVNEELARVEAEALAESAVNAHTALVAQVEKDLNAAYENDLAKEREKVETLEKLAEEARLDLKKLKEEREEQDNTLAMGRAAVESEMEVFLKLKHNLEKELEGVMSKKMEVSFERERISKLRQEIENENQSILQLKYDLEVERKALAMARAWAEEEAKRAREQARALEEARSHWEQRGIKVVVQDEELQDDTSAGISWIAAGETSPKETKPKEVSVQEKVKEKIEMLKANIAQKRVELIAAFERLREKILSLIAVLKERAAETSKRGAEVWTGVSEKAKRVIEDCKGGVEKITQKPKS</sequence>
<feature type="coiled-coil region" evidence="1">
    <location>
        <begin position="584"/>
        <end position="734"/>
    </location>
</feature>
<evidence type="ECO:0000313" key="5">
    <source>
        <dbReference type="Proteomes" id="UP000623129"/>
    </source>
</evidence>
<dbReference type="PANTHER" id="PTHR33740:SF3">
    <property type="entry name" value="GPI-ANCHORED ADHESIN-LIKE PROTEIN"/>
    <property type="match status" value="1"/>
</dbReference>
<evidence type="ECO:0000256" key="3">
    <source>
        <dbReference type="SAM" id="Phobius"/>
    </source>
</evidence>
<dbReference type="EMBL" id="SWLB01000003">
    <property type="protein sequence ID" value="KAF3340248.1"/>
    <property type="molecule type" value="Genomic_DNA"/>
</dbReference>
<feature type="transmembrane region" description="Helical" evidence="3">
    <location>
        <begin position="86"/>
        <end position="110"/>
    </location>
</feature>
<feature type="compositionally biased region" description="Basic and acidic residues" evidence="2">
    <location>
        <begin position="170"/>
        <end position="180"/>
    </location>
</feature>
<organism evidence="4 5">
    <name type="scientific">Carex littledalei</name>
    <dbReference type="NCBI Taxonomy" id="544730"/>
    <lineage>
        <taxon>Eukaryota</taxon>
        <taxon>Viridiplantae</taxon>
        <taxon>Streptophyta</taxon>
        <taxon>Embryophyta</taxon>
        <taxon>Tracheophyta</taxon>
        <taxon>Spermatophyta</taxon>
        <taxon>Magnoliopsida</taxon>
        <taxon>Liliopsida</taxon>
        <taxon>Poales</taxon>
        <taxon>Cyperaceae</taxon>
        <taxon>Cyperoideae</taxon>
        <taxon>Cariceae</taxon>
        <taxon>Carex</taxon>
        <taxon>Carex subgen. Euthyceras</taxon>
    </lineage>
</organism>
<keyword evidence="5" id="KW-1185">Reference proteome</keyword>
<dbReference type="AlphaFoldDB" id="A0A833RHZ6"/>
<dbReference type="PANTHER" id="PTHR33740">
    <property type="entry name" value="GPI-ANCHORED ADHESIN-LIKE PROTEIN"/>
    <property type="match status" value="1"/>
</dbReference>
<keyword evidence="1" id="KW-0175">Coiled coil</keyword>
<dbReference type="Proteomes" id="UP000623129">
    <property type="component" value="Unassembled WGS sequence"/>
</dbReference>
<evidence type="ECO:0008006" key="6">
    <source>
        <dbReference type="Google" id="ProtNLM"/>
    </source>
</evidence>
<feature type="region of interest" description="Disordered" evidence="2">
    <location>
        <begin position="170"/>
        <end position="194"/>
    </location>
</feature>
<proteinExistence type="predicted"/>
<name>A0A833RHZ6_9POAL</name>
<dbReference type="OrthoDB" id="2020668at2759"/>
<gene>
    <name evidence="4" type="ORF">FCM35_KLT16019</name>
</gene>
<reference evidence="4" key="1">
    <citation type="submission" date="2020-01" db="EMBL/GenBank/DDBJ databases">
        <title>Genome sequence of Kobresia littledalei, the first chromosome-level genome in the family Cyperaceae.</title>
        <authorList>
            <person name="Qu G."/>
        </authorList>
    </citation>
    <scope>NUCLEOTIDE SEQUENCE</scope>
    <source>
        <strain evidence="4">C.B.Clarke</strain>
        <tissue evidence="4">Leaf</tissue>
    </source>
</reference>